<comment type="similarity">
    <text evidence="1">Belongs to the peptidase S28 family.</text>
</comment>
<sequence length="177" mass="19666">MGGDTDFFINNCDVTEALVNFTIHNCVKTFGEEATSSIGYVPELYHLDGVPIRYGTTYDAASNIIFTNGNLDPWSGGGVYEDSPGIKQAMKNGVYTFNIKDAAHHLDLRTPNSCDPPSVTSARYQVPNFPVYTWTVVICNLTLQLCFFGKLSRCYIAYKSGYFAADRGIRSICFMDF</sequence>
<evidence type="ECO:0000313" key="7">
    <source>
        <dbReference type="Proteomes" id="UP000271098"/>
    </source>
</evidence>
<keyword evidence="5" id="KW-0325">Glycoprotein</keyword>
<name>A0A183DLB2_9BILA</name>
<dbReference type="InterPro" id="IPR029058">
    <property type="entry name" value="AB_hydrolase_fold"/>
</dbReference>
<dbReference type="GO" id="GO:0070008">
    <property type="term" value="F:serine-type exopeptidase activity"/>
    <property type="evidence" value="ECO:0007669"/>
    <property type="project" value="InterPro"/>
</dbReference>
<keyword evidence="2" id="KW-0645">Protease</keyword>
<dbReference type="Pfam" id="PF05577">
    <property type="entry name" value="Peptidase_S28"/>
    <property type="match status" value="1"/>
</dbReference>
<dbReference type="GO" id="GO:0006508">
    <property type="term" value="P:proteolysis"/>
    <property type="evidence" value="ECO:0007669"/>
    <property type="project" value="UniProtKB-KW"/>
</dbReference>
<keyword evidence="7" id="KW-1185">Reference proteome</keyword>
<keyword evidence="3" id="KW-0732">Signal</keyword>
<evidence type="ECO:0000313" key="8">
    <source>
        <dbReference type="WBParaSite" id="GPUH_0000951401-mRNA-1"/>
    </source>
</evidence>
<reference evidence="8" key="1">
    <citation type="submission" date="2016-06" db="UniProtKB">
        <authorList>
            <consortium name="WormBaseParasite"/>
        </authorList>
    </citation>
    <scope>IDENTIFICATION</scope>
</reference>
<evidence type="ECO:0000256" key="5">
    <source>
        <dbReference type="ARBA" id="ARBA00023180"/>
    </source>
</evidence>
<dbReference type="WBParaSite" id="GPUH_0000951401-mRNA-1">
    <property type="protein sequence ID" value="GPUH_0000951401-mRNA-1"/>
    <property type="gene ID" value="GPUH_0000951401"/>
</dbReference>
<dbReference type="InterPro" id="IPR008758">
    <property type="entry name" value="Peptidase_S28"/>
</dbReference>
<reference evidence="6 7" key="2">
    <citation type="submission" date="2018-11" db="EMBL/GenBank/DDBJ databases">
        <authorList>
            <consortium name="Pathogen Informatics"/>
        </authorList>
    </citation>
    <scope>NUCLEOTIDE SEQUENCE [LARGE SCALE GENOMIC DNA]</scope>
</reference>
<accession>A0A183DLB2</accession>
<dbReference type="AlphaFoldDB" id="A0A183DLB2"/>
<organism evidence="8">
    <name type="scientific">Gongylonema pulchrum</name>
    <dbReference type="NCBI Taxonomy" id="637853"/>
    <lineage>
        <taxon>Eukaryota</taxon>
        <taxon>Metazoa</taxon>
        <taxon>Ecdysozoa</taxon>
        <taxon>Nematoda</taxon>
        <taxon>Chromadorea</taxon>
        <taxon>Rhabditida</taxon>
        <taxon>Spirurina</taxon>
        <taxon>Spiruromorpha</taxon>
        <taxon>Spiruroidea</taxon>
        <taxon>Gongylonematidae</taxon>
        <taxon>Gongylonema</taxon>
    </lineage>
</organism>
<evidence type="ECO:0000256" key="1">
    <source>
        <dbReference type="ARBA" id="ARBA00011079"/>
    </source>
</evidence>
<dbReference type="GO" id="GO:0008239">
    <property type="term" value="F:dipeptidyl-peptidase activity"/>
    <property type="evidence" value="ECO:0007669"/>
    <property type="project" value="TreeGrafter"/>
</dbReference>
<proteinExistence type="inferred from homology"/>
<dbReference type="Gene3D" id="3.40.50.1820">
    <property type="entry name" value="alpha/beta hydrolase"/>
    <property type="match status" value="1"/>
</dbReference>
<gene>
    <name evidence="6" type="ORF">GPUH_LOCUS9502</name>
</gene>
<dbReference type="PANTHER" id="PTHR11010:SF38">
    <property type="entry name" value="LYSOSOMAL PRO-X CARBOXYPEPTIDASE"/>
    <property type="match status" value="1"/>
</dbReference>
<keyword evidence="4" id="KW-0378">Hydrolase</keyword>
<dbReference type="OrthoDB" id="2130629at2759"/>
<dbReference type="PANTHER" id="PTHR11010">
    <property type="entry name" value="PROTEASE S28 PRO-X CARBOXYPEPTIDASE-RELATED"/>
    <property type="match status" value="1"/>
</dbReference>
<protein>
    <submittedName>
        <fullName evidence="8">Lysosomal Pro-X carboxypeptidase</fullName>
    </submittedName>
</protein>
<dbReference type="EMBL" id="UYRT01031355">
    <property type="protein sequence ID" value="VDK73173.1"/>
    <property type="molecule type" value="Genomic_DNA"/>
</dbReference>
<evidence type="ECO:0000256" key="4">
    <source>
        <dbReference type="ARBA" id="ARBA00022801"/>
    </source>
</evidence>
<evidence type="ECO:0000256" key="2">
    <source>
        <dbReference type="ARBA" id="ARBA00022670"/>
    </source>
</evidence>
<evidence type="ECO:0000313" key="6">
    <source>
        <dbReference type="EMBL" id="VDK73173.1"/>
    </source>
</evidence>
<dbReference type="Proteomes" id="UP000271098">
    <property type="component" value="Unassembled WGS sequence"/>
</dbReference>
<evidence type="ECO:0000256" key="3">
    <source>
        <dbReference type="ARBA" id="ARBA00022729"/>
    </source>
</evidence>